<dbReference type="InterPro" id="IPR029058">
    <property type="entry name" value="AB_hydrolase_fold"/>
</dbReference>
<name>A0A939C3U8_9ACTN</name>
<dbReference type="GO" id="GO:0016787">
    <property type="term" value="F:hydrolase activity"/>
    <property type="evidence" value="ECO:0007669"/>
    <property type="project" value="UniProtKB-KW"/>
</dbReference>
<dbReference type="SUPFAM" id="SSF53474">
    <property type="entry name" value="alpha/beta-Hydrolases"/>
    <property type="match status" value="1"/>
</dbReference>
<accession>A0A939C3U8</accession>
<dbReference type="PANTHER" id="PTHR43329">
    <property type="entry name" value="EPOXIDE HYDROLASE"/>
    <property type="match status" value="1"/>
</dbReference>
<comment type="caution">
    <text evidence="4">The sequence shown here is derived from an EMBL/GenBank/DDBJ whole genome shotgun (WGS) entry which is preliminary data.</text>
</comment>
<feature type="region of interest" description="Disordered" evidence="2">
    <location>
        <begin position="1"/>
        <end position="31"/>
    </location>
</feature>
<evidence type="ECO:0000256" key="2">
    <source>
        <dbReference type="SAM" id="MobiDB-lite"/>
    </source>
</evidence>
<reference evidence="4" key="1">
    <citation type="submission" date="2021-01" db="EMBL/GenBank/DDBJ databases">
        <title>YIM 132084 draft genome.</title>
        <authorList>
            <person name="An D."/>
        </authorList>
    </citation>
    <scope>NUCLEOTIDE SEQUENCE</scope>
    <source>
        <strain evidence="4">YIM 132084</strain>
    </source>
</reference>
<evidence type="ECO:0000313" key="5">
    <source>
        <dbReference type="Proteomes" id="UP000663792"/>
    </source>
</evidence>
<dbReference type="EMBL" id="JAERWK010000026">
    <property type="protein sequence ID" value="MBM9469437.1"/>
    <property type="molecule type" value="Genomic_DNA"/>
</dbReference>
<sequence length="340" mass="36555">MAERTSKPARPRSSTRQARVPAGAPEVTSASVLPEPAVEAIQDVVATDVLDIAYTDLGPEDGPVVVLAHGWPDAARGWAPVAHRLAATGRRVLVPDNRGAGGTRFRSPWTPRDGSGVALAVDLLQFTAGLGIDRFSVVGHDWGARAAYTVAVLAPDRVDAIAALGLGYQPNGVFTVPRDFAQTRRFWYQFLLCSEPGIAAVNADPVGFAREQWNTWSPSGWFTEDEFAATAPAFANPDWVAVTLSAYRSRYLPDEPLDERYDDHRAVVAATDRVVVPTLQIQGGADGVDPAELSEGLAGHFHVHRREVLDGVGHFPHREASTRVAELVLEHLQSVPAAAL</sequence>
<evidence type="ECO:0000313" key="4">
    <source>
        <dbReference type="EMBL" id="MBM9469437.1"/>
    </source>
</evidence>
<protein>
    <submittedName>
        <fullName evidence="4">Alpha/beta hydrolase</fullName>
    </submittedName>
</protein>
<evidence type="ECO:0000259" key="3">
    <source>
        <dbReference type="Pfam" id="PF00561"/>
    </source>
</evidence>
<keyword evidence="1 4" id="KW-0378">Hydrolase</keyword>
<dbReference type="PRINTS" id="PR00412">
    <property type="entry name" value="EPOXHYDRLASE"/>
</dbReference>
<dbReference type="Gene3D" id="3.40.50.1820">
    <property type="entry name" value="alpha/beta hydrolase"/>
    <property type="match status" value="1"/>
</dbReference>
<organism evidence="4 5">
    <name type="scientific">Nakamurella leprariae</name>
    <dbReference type="NCBI Taxonomy" id="2803911"/>
    <lineage>
        <taxon>Bacteria</taxon>
        <taxon>Bacillati</taxon>
        <taxon>Actinomycetota</taxon>
        <taxon>Actinomycetes</taxon>
        <taxon>Nakamurellales</taxon>
        <taxon>Nakamurellaceae</taxon>
        <taxon>Nakamurella</taxon>
    </lineage>
</organism>
<dbReference type="AlphaFoldDB" id="A0A939C3U8"/>
<feature type="domain" description="AB hydrolase-1" evidence="3">
    <location>
        <begin position="63"/>
        <end position="317"/>
    </location>
</feature>
<dbReference type="Proteomes" id="UP000663792">
    <property type="component" value="Unassembled WGS sequence"/>
</dbReference>
<dbReference type="Pfam" id="PF00561">
    <property type="entry name" value="Abhydrolase_1"/>
    <property type="match status" value="1"/>
</dbReference>
<dbReference type="InterPro" id="IPR000073">
    <property type="entry name" value="AB_hydrolase_1"/>
</dbReference>
<dbReference type="InterPro" id="IPR000639">
    <property type="entry name" value="Epox_hydrolase-like"/>
</dbReference>
<proteinExistence type="predicted"/>
<dbReference type="RefSeq" id="WP_205262397.1">
    <property type="nucleotide sequence ID" value="NZ_JAERWK010000026.1"/>
</dbReference>
<evidence type="ECO:0000256" key="1">
    <source>
        <dbReference type="ARBA" id="ARBA00022801"/>
    </source>
</evidence>
<keyword evidence="5" id="KW-1185">Reference proteome</keyword>
<gene>
    <name evidence="4" type="ORF">JL106_19295</name>
</gene>